<comment type="caution">
    <text evidence="2">The sequence shown here is derived from an EMBL/GenBank/DDBJ whole genome shotgun (WGS) entry which is preliminary data.</text>
</comment>
<keyword evidence="1" id="KW-0732">Signal</keyword>
<name>A0AAW8QVU2_9ALTE</name>
<evidence type="ECO:0000313" key="2">
    <source>
        <dbReference type="EMBL" id="MDT0581231.1"/>
    </source>
</evidence>
<proteinExistence type="predicted"/>
<reference evidence="2 3" key="1">
    <citation type="submission" date="2023-09" db="EMBL/GenBank/DDBJ databases">
        <authorList>
            <person name="Rey-Velasco X."/>
        </authorList>
    </citation>
    <scope>NUCLEOTIDE SEQUENCE [LARGE SCALE GENOMIC DNA]</scope>
    <source>
        <strain evidence="2 3">W409</strain>
    </source>
</reference>
<dbReference type="SUPFAM" id="SSF56935">
    <property type="entry name" value="Porins"/>
    <property type="match status" value="1"/>
</dbReference>
<sequence>MIKFNSKLAVVATAVIATFQAQADVRINGFANLTGGITSSDDTLYGYEDRLDFSSQSLFAIQVSGDINSRTTATGQVVARGSNDFSADFEWAYLTYEISDKTSISGGRLRMPLFRYSASLDVGYSYHWVAAPQSVYNVPFNNIEGVRLDYSDYSGDLEYTFQATTGTIDNEFTLGGASANLNVENVVVLTGDFTYNNWKFRGVYATGKATFDIPTLAPTIGQLEQLAPDLASTLDANDDTGVFYGASIEYDTFNWFVAAEFTGVEIEQSFYPDELNYYVTAGIRTGKWTPFITYEKSDLNNPPKFLDEVAAAPAPFQPALTQIVVGVQQLALAEESTVSVGARYDLDTNLALKADITRNTNDLDDTDRTLLRFAVNYVF</sequence>
<dbReference type="Proteomes" id="UP001249020">
    <property type="component" value="Unassembled WGS sequence"/>
</dbReference>
<protein>
    <submittedName>
        <fullName evidence="2">Topoisomerase IV</fullName>
    </submittedName>
</protein>
<feature type="signal peptide" evidence="1">
    <location>
        <begin position="1"/>
        <end position="23"/>
    </location>
</feature>
<evidence type="ECO:0000313" key="3">
    <source>
        <dbReference type="Proteomes" id="UP001249020"/>
    </source>
</evidence>
<evidence type="ECO:0000256" key="1">
    <source>
        <dbReference type="SAM" id="SignalP"/>
    </source>
</evidence>
<organism evidence="2 3">
    <name type="scientific">Brumicola blandensis</name>
    <dbReference type="NCBI Taxonomy" id="3075611"/>
    <lineage>
        <taxon>Bacteria</taxon>
        <taxon>Pseudomonadati</taxon>
        <taxon>Pseudomonadota</taxon>
        <taxon>Gammaproteobacteria</taxon>
        <taxon>Alteromonadales</taxon>
        <taxon>Alteromonadaceae</taxon>
        <taxon>Brumicola</taxon>
    </lineage>
</organism>
<keyword evidence="3" id="KW-1185">Reference proteome</keyword>
<dbReference type="Gene3D" id="2.40.160.10">
    <property type="entry name" value="Porin"/>
    <property type="match status" value="1"/>
</dbReference>
<accession>A0AAW8QVU2</accession>
<dbReference type="EMBL" id="JAVRIE010000001">
    <property type="protein sequence ID" value="MDT0581231.1"/>
    <property type="molecule type" value="Genomic_DNA"/>
</dbReference>
<gene>
    <name evidence="2" type="ORF">RM544_01650</name>
</gene>
<dbReference type="RefSeq" id="WP_311360043.1">
    <property type="nucleotide sequence ID" value="NZ_JAVRIE010000001.1"/>
</dbReference>
<dbReference type="AlphaFoldDB" id="A0AAW8QVU2"/>
<dbReference type="InterPro" id="IPR023614">
    <property type="entry name" value="Porin_dom_sf"/>
</dbReference>
<feature type="chain" id="PRO_5043824316" evidence="1">
    <location>
        <begin position="24"/>
        <end position="379"/>
    </location>
</feature>